<dbReference type="OrthoDB" id="7058953at2"/>
<evidence type="ECO:0000259" key="9">
    <source>
        <dbReference type="Pfam" id="PF13844"/>
    </source>
</evidence>
<sequence>MINTDLTKSILEKAAAYHQSEQFKLAEKLYWSILEREKNCSEAHLNLGILALETNRFEIGLEHLKQALEIEPSNGNYWFALAQGFFIAKQNENALIVIERAKSLGFNTSEIQELLDLVKKNITSNRSNVDVAKLIPSTRKKMLFQLLRLKKFDAAQVQAYQLIEKYPDDVLGWKVLGTLLVHKNDINQAKFFLERALQINSSDAEILNSLGQVYQNLKQYDKALECYQAATLLRPDLAETWFNQGQSQQYLKQYQAAIKSYSKAILCRPKYIKAHGNLAALFLQLGQPENALDIYNKLLKISTTQEEKSDIFYSQAIALSELGRLNEALKSLDNALSIKPKFAAAITNRSNILTAQGCPEEALKGFDFALTIQPDLMVAQQNRLMCLNYISDISIERIISEHVAFGVFLEKQSKRLPNKERDINPNKRLRLGFVSGDFRQHPVIFFLLPVLEHFDKKNFEIYCYSTSHIEDIYTTKCKNLVDHWLQADTIDQHELADCIYNDSIDLLIDLSGHTSSNALAVFAAKPAPIQITWLGYPNITGLKSIDYRLVDQFTDPLKKSDVLHSERLIRLPQSFLCYRPWILLDPLPVALAPYTKNGYITFGSFNNLAKISSVTLKLWVDILLNVPNSRLKLKSSLVSEQETWTRLVKYFATHNIKNERLEIQMRTQNYQEHLEAYNEIDIALDTFPYNGTTTTCEALLMGVPVISLAGDRHASRVGASLLNQVGLFKLIANSQEEYIRIAKDLAANKTFLTQLRKELRERLEHSSLCDEVGFTQTLETTLRHMWHLWCAGKQPEPFNGDTSNFVSKKTHFCSLPQNKILKYHQTQSPSLSQQDLIINLFNQEQYDKAESTARQIIETYPKDKLAWKILGAILVKTNRFQEALTILLEANRIAPNDSVCINSLGSALHNLKRFKEALKCFRRAIEIDPNYALAYNNLGTVLGDLGKHQEALNYYSKALEISPQTPEFYCNKGLALHFLRRIEESLTAFEEALKYDPNHVDALNKRGVQLALIGRYQEAINSYDAALAIKPDMVYALNNRSNLLKDQGLLLEAYEGYTKAIYINPNLREAWHNRLFCINYRSDLSREQIFEAHCEFELKQATTIARLPEPIHVNRDPERCLRLGFVSGDFRQHSVSFFLQAVLEQLDRQQFEIFCYMTSRYSDQRTCTFQALADSWIEAGQLNMSDLANRIRSDNIDILFDLSGHTEDNALLAFAAKPAPIQISWIGYPNTTGLSAMDYRLVDDITDPFNEADTYHSESLIRLPHGFLCYRPQDAAINISVESLPCLNNDFITFGSFNTLAKVTSLTLDIWSQILLVIPNSRLLLKNPRAKDAAIWNQVIAQFAKRGISMERLELLGRVDSHIEHLQQYHRMDIALDTFPYNGTTTTCEALFMGVPVITLAGDRHAARVGKSLLTQVGLTDFIADSPEHYVQIATYWASNRCELSNLRAGLRERLEHSPLRDEVGFTRTLEKVLRQMWCLWCAGKSPQVFEVYP</sequence>
<keyword evidence="11" id="KW-1185">Reference proteome</keyword>
<organism evidence="10 11">
    <name type="scientific">Allochromatium warmingii</name>
    <name type="common">Chromatium warmingii</name>
    <dbReference type="NCBI Taxonomy" id="61595"/>
    <lineage>
        <taxon>Bacteria</taxon>
        <taxon>Pseudomonadati</taxon>
        <taxon>Pseudomonadota</taxon>
        <taxon>Gammaproteobacteria</taxon>
        <taxon>Chromatiales</taxon>
        <taxon>Chromatiaceae</taxon>
        <taxon>Allochromatium</taxon>
    </lineage>
</organism>
<dbReference type="InterPro" id="IPR019734">
    <property type="entry name" value="TPR_rpt"/>
</dbReference>
<name>A0A1H3IU57_ALLWA</name>
<dbReference type="STRING" id="61595.SAMN05421644_1486"/>
<dbReference type="Pfam" id="PF13432">
    <property type="entry name" value="TPR_16"/>
    <property type="match status" value="4"/>
</dbReference>
<dbReference type="EMBL" id="FNOW01000048">
    <property type="protein sequence ID" value="SDY31273.1"/>
    <property type="molecule type" value="Genomic_DNA"/>
</dbReference>
<evidence type="ECO:0000256" key="4">
    <source>
        <dbReference type="ARBA" id="ARBA00022676"/>
    </source>
</evidence>
<evidence type="ECO:0000256" key="3">
    <source>
        <dbReference type="ARBA" id="ARBA00011970"/>
    </source>
</evidence>
<evidence type="ECO:0000256" key="2">
    <source>
        <dbReference type="ARBA" id="ARBA00005386"/>
    </source>
</evidence>
<evidence type="ECO:0000256" key="1">
    <source>
        <dbReference type="ARBA" id="ARBA00004922"/>
    </source>
</evidence>
<feature type="repeat" description="TPR" evidence="8">
    <location>
        <begin position="204"/>
        <end position="237"/>
    </location>
</feature>
<dbReference type="GO" id="GO:0097363">
    <property type="term" value="F:protein O-acetylglucosaminyltransferase activity"/>
    <property type="evidence" value="ECO:0007669"/>
    <property type="project" value="UniProtKB-EC"/>
</dbReference>
<dbReference type="PROSITE" id="PS50293">
    <property type="entry name" value="TPR_REGION"/>
    <property type="match status" value="3"/>
</dbReference>
<keyword evidence="4" id="KW-0328">Glycosyltransferase</keyword>
<dbReference type="Gene3D" id="3.40.50.2000">
    <property type="entry name" value="Glycogen Phosphorylase B"/>
    <property type="match status" value="2"/>
</dbReference>
<dbReference type="UniPathway" id="UPA00378"/>
<feature type="domain" description="O-GlcNAc transferase C-terminal" evidence="9">
    <location>
        <begin position="1284"/>
        <end position="1464"/>
    </location>
</feature>
<dbReference type="PROSITE" id="PS50005">
    <property type="entry name" value="TPR"/>
    <property type="match status" value="10"/>
</dbReference>
<dbReference type="SUPFAM" id="SSF53756">
    <property type="entry name" value="UDP-Glycosyltransferase/glycogen phosphorylase"/>
    <property type="match status" value="1"/>
</dbReference>
<dbReference type="PANTHER" id="PTHR44835:SF1">
    <property type="entry name" value="PROTEIN O-GLCNAC TRANSFERASE"/>
    <property type="match status" value="1"/>
</dbReference>
<protein>
    <recommendedName>
        <fullName evidence="3">protein O-GlcNAc transferase</fullName>
        <ecNumber evidence="3">2.4.1.255</ecNumber>
    </recommendedName>
</protein>
<dbReference type="InterPro" id="IPR011990">
    <property type="entry name" value="TPR-like_helical_dom_sf"/>
</dbReference>
<dbReference type="EC" id="2.4.1.255" evidence="3"/>
<dbReference type="Gene3D" id="1.25.40.10">
    <property type="entry name" value="Tetratricopeptide repeat domain"/>
    <property type="match status" value="5"/>
</dbReference>
<feature type="repeat" description="TPR" evidence="8">
    <location>
        <begin position="309"/>
        <end position="342"/>
    </location>
</feature>
<feature type="repeat" description="TPR" evidence="8">
    <location>
        <begin position="272"/>
        <end position="305"/>
    </location>
</feature>
<keyword evidence="5 10" id="KW-0808">Transferase</keyword>
<evidence type="ECO:0000256" key="6">
    <source>
        <dbReference type="ARBA" id="ARBA00022737"/>
    </source>
</evidence>
<proteinExistence type="inferred from homology"/>
<dbReference type="Pfam" id="PF13181">
    <property type="entry name" value="TPR_8"/>
    <property type="match status" value="1"/>
</dbReference>
<feature type="domain" description="O-GlcNAc transferase C-terminal" evidence="9">
    <location>
        <begin position="1084"/>
        <end position="1268"/>
    </location>
</feature>
<dbReference type="InterPro" id="IPR051939">
    <property type="entry name" value="Glycosyltr_41/O-GlcNAc_trsf"/>
</dbReference>
<feature type="domain" description="O-GlcNAc transferase C-terminal" evidence="9">
    <location>
        <begin position="599"/>
        <end position="777"/>
    </location>
</feature>
<dbReference type="SUPFAM" id="SSF48452">
    <property type="entry name" value="TPR-like"/>
    <property type="match status" value="3"/>
</dbReference>
<evidence type="ECO:0000313" key="11">
    <source>
        <dbReference type="Proteomes" id="UP000198672"/>
    </source>
</evidence>
<evidence type="ECO:0000256" key="5">
    <source>
        <dbReference type="ARBA" id="ARBA00022679"/>
    </source>
</evidence>
<evidence type="ECO:0000313" key="10">
    <source>
        <dbReference type="EMBL" id="SDY31273.1"/>
    </source>
</evidence>
<feature type="repeat" description="TPR" evidence="8">
    <location>
        <begin position="1000"/>
        <end position="1033"/>
    </location>
</feature>
<dbReference type="InterPro" id="IPR029489">
    <property type="entry name" value="OGT/SEC/SPY_C"/>
</dbReference>
<feature type="repeat" description="TPR" evidence="8">
    <location>
        <begin position="966"/>
        <end position="999"/>
    </location>
</feature>
<feature type="repeat" description="TPR" evidence="8">
    <location>
        <begin position="898"/>
        <end position="931"/>
    </location>
</feature>
<gene>
    <name evidence="10" type="ORF">SAMN05421644_1486</name>
</gene>
<dbReference type="Pfam" id="PF13844">
    <property type="entry name" value="Glyco_transf_41"/>
    <property type="match status" value="4"/>
</dbReference>
<comment type="pathway">
    <text evidence="1">Protein modification; protein glycosylation.</text>
</comment>
<feature type="domain" description="O-GlcNAc transferase C-terminal" evidence="9">
    <location>
        <begin position="421"/>
        <end position="576"/>
    </location>
</feature>
<feature type="repeat" description="TPR" evidence="8">
    <location>
        <begin position="238"/>
        <end position="271"/>
    </location>
</feature>
<dbReference type="Pfam" id="PF00515">
    <property type="entry name" value="TPR_1"/>
    <property type="match status" value="1"/>
</dbReference>
<dbReference type="SMART" id="SM00028">
    <property type="entry name" value="TPR"/>
    <property type="match status" value="15"/>
</dbReference>
<reference evidence="11" key="1">
    <citation type="submission" date="2016-10" db="EMBL/GenBank/DDBJ databases">
        <authorList>
            <person name="Varghese N."/>
            <person name="Submissions S."/>
        </authorList>
    </citation>
    <scope>NUCLEOTIDE SEQUENCE [LARGE SCALE GENOMIC DNA]</scope>
    <source>
        <strain evidence="11">DSM 173</strain>
    </source>
</reference>
<dbReference type="PANTHER" id="PTHR44835">
    <property type="entry name" value="UDP-N-ACETYLGLUCOSAMINE--PEPTIDE N-ACETYLGLUCOSAMINYLTRANSFERASE SPINDLY-RELATED"/>
    <property type="match status" value="1"/>
</dbReference>
<dbReference type="Gene3D" id="3.40.50.11380">
    <property type="match status" value="2"/>
</dbReference>
<accession>A0A1H3IU57</accession>
<keyword evidence="7 8" id="KW-0802">TPR repeat</keyword>
<keyword evidence="6" id="KW-0677">Repeat</keyword>
<feature type="repeat" description="TPR" evidence="8">
    <location>
        <begin position="864"/>
        <end position="897"/>
    </location>
</feature>
<evidence type="ECO:0000256" key="7">
    <source>
        <dbReference type="ARBA" id="ARBA00022803"/>
    </source>
</evidence>
<comment type="similarity">
    <text evidence="2">Belongs to the glycosyltransferase 41 family. O-GlcNAc transferase subfamily.</text>
</comment>
<feature type="repeat" description="TPR" evidence="8">
    <location>
        <begin position="41"/>
        <end position="74"/>
    </location>
</feature>
<evidence type="ECO:0000256" key="8">
    <source>
        <dbReference type="PROSITE-ProRule" id="PRU00339"/>
    </source>
</evidence>
<dbReference type="Proteomes" id="UP000198672">
    <property type="component" value="Unassembled WGS sequence"/>
</dbReference>
<dbReference type="RefSeq" id="WP_091334988.1">
    <property type="nucleotide sequence ID" value="NZ_FNOW01000048.1"/>
</dbReference>
<dbReference type="Pfam" id="PF13424">
    <property type="entry name" value="TPR_12"/>
    <property type="match status" value="1"/>
</dbReference>
<feature type="repeat" description="TPR" evidence="8">
    <location>
        <begin position="932"/>
        <end position="965"/>
    </location>
</feature>